<dbReference type="SUPFAM" id="SSF160631">
    <property type="entry name" value="SMI1/KNR4-like"/>
    <property type="match status" value="1"/>
</dbReference>
<dbReference type="AlphaFoldDB" id="A0A9D2IEN3"/>
<dbReference type="Pfam" id="PF09346">
    <property type="entry name" value="SMI1_KNR4"/>
    <property type="match status" value="1"/>
</dbReference>
<dbReference type="Proteomes" id="UP000824024">
    <property type="component" value="Unassembled WGS sequence"/>
</dbReference>
<comment type="caution">
    <text evidence="2">The sequence shown here is derived from an EMBL/GenBank/DDBJ whole genome shotgun (WGS) entry which is preliminary data.</text>
</comment>
<evidence type="ECO:0000313" key="2">
    <source>
        <dbReference type="EMBL" id="HIZ06594.1"/>
    </source>
</evidence>
<evidence type="ECO:0000259" key="1">
    <source>
        <dbReference type="Pfam" id="PF09346"/>
    </source>
</evidence>
<evidence type="ECO:0000313" key="3">
    <source>
        <dbReference type="Proteomes" id="UP000824024"/>
    </source>
</evidence>
<name>A0A9D2IEN3_9FIRM</name>
<dbReference type="InterPro" id="IPR018958">
    <property type="entry name" value="Knr4/Smi1-like_dom"/>
</dbReference>
<proteinExistence type="predicted"/>
<organism evidence="2 3">
    <name type="scientific">Candidatus Eubacterium avistercoris</name>
    <dbReference type="NCBI Taxonomy" id="2838567"/>
    <lineage>
        <taxon>Bacteria</taxon>
        <taxon>Bacillati</taxon>
        <taxon>Bacillota</taxon>
        <taxon>Clostridia</taxon>
        <taxon>Eubacteriales</taxon>
        <taxon>Eubacteriaceae</taxon>
        <taxon>Eubacterium</taxon>
    </lineage>
</organism>
<dbReference type="InterPro" id="IPR037883">
    <property type="entry name" value="Knr4/Smi1-like_sf"/>
</dbReference>
<reference evidence="2" key="1">
    <citation type="journal article" date="2021" name="PeerJ">
        <title>Extensive microbial diversity within the chicken gut microbiome revealed by metagenomics and culture.</title>
        <authorList>
            <person name="Gilroy R."/>
            <person name="Ravi A."/>
            <person name="Getino M."/>
            <person name="Pursley I."/>
            <person name="Horton D.L."/>
            <person name="Alikhan N.F."/>
            <person name="Baker D."/>
            <person name="Gharbi K."/>
            <person name="Hall N."/>
            <person name="Watson M."/>
            <person name="Adriaenssens E.M."/>
            <person name="Foster-Nyarko E."/>
            <person name="Jarju S."/>
            <person name="Secka A."/>
            <person name="Antonio M."/>
            <person name="Oren A."/>
            <person name="Chaudhuri R.R."/>
            <person name="La Ragione R."/>
            <person name="Hildebrand F."/>
            <person name="Pallen M.J."/>
        </authorList>
    </citation>
    <scope>NUCLEOTIDE SEQUENCE</scope>
    <source>
        <strain evidence="2">CHK192-9172</strain>
    </source>
</reference>
<feature type="domain" description="Knr4/Smi1-like" evidence="1">
    <location>
        <begin position="8"/>
        <end position="41"/>
    </location>
</feature>
<reference evidence="2" key="2">
    <citation type="submission" date="2021-04" db="EMBL/GenBank/DDBJ databases">
        <authorList>
            <person name="Gilroy R."/>
        </authorList>
    </citation>
    <scope>NUCLEOTIDE SEQUENCE</scope>
    <source>
        <strain evidence="2">CHK192-9172</strain>
    </source>
</reference>
<protein>
    <submittedName>
        <fullName evidence="2">SMI1/KNR4 family protein</fullName>
    </submittedName>
</protein>
<dbReference type="EMBL" id="DXCH01000040">
    <property type="protein sequence ID" value="HIZ06594.1"/>
    <property type="molecule type" value="Genomic_DNA"/>
</dbReference>
<gene>
    <name evidence="2" type="ORF">IAA08_01505</name>
</gene>
<sequence length="52" mass="5841">MRRSKKCASVEQELGYKLPASYICLTKQHNGGIPVNKTACSGKYMNWLCSVF</sequence>
<dbReference type="Gene3D" id="3.40.1580.10">
    <property type="entry name" value="SMI1/KNR4-like"/>
    <property type="match status" value="1"/>
</dbReference>
<accession>A0A9D2IEN3</accession>